<dbReference type="PANTHER" id="PTHR10953:SF162">
    <property type="entry name" value="SUMO-ACTIVATING ENZYME SUBUNIT 1"/>
    <property type="match status" value="1"/>
</dbReference>
<feature type="domain" description="THIF-type NAD/FAD binding fold" evidence="1">
    <location>
        <begin position="3"/>
        <end position="319"/>
    </location>
</feature>
<dbReference type="GO" id="GO:0005737">
    <property type="term" value="C:cytoplasm"/>
    <property type="evidence" value="ECO:0007669"/>
    <property type="project" value="TreeGrafter"/>
</dbReference>
<dbReference type="InterPro" id="IPR000594">
    <property type="entry name" value="ThiF_NAD_FAD-bd"/>
</dbReference>
<name>A0A0P1KSR4_9SACH</name>
<dbReference type="Proteomes" id="UP000236544">
    <property type="component" value="Unassembled WGS sequence"/>
</dbReference>
<keyword evidence="3" id="KW-1185">Reference proteome</keyword>
<dbReference type="EMBL" id="LN890573">
    <property type="protein sequence ID" value="CUS22791.1"/>
    <property type="molecule type" value="Genomic_DNA"/>
</dbReference>
<dbReference type="AlphaFoldDB" id="A0A0P1KSR4"/>
<sequence>MAAQARMRSAKVLLINLGGLGTEITKNLVLSGVGFLSLIDDHIVSEGDLNTQFFLSKDEIGTKRLDSAVNRIQDMNPRVTLTVDTDDFRQKPDSFYGQFDLIIATDVTTEEAIRVNQLTRKFSVPFFLCGLNGLSGFIFVDLVRFDATDEKLQSSIKTPLGALSQNREVVEVTEYLNEEQSKTYERIVTRNLYKPFEQVLKEGTLKGKLTRRQVKRLTNSVPLTFALFSYRNGYAGVTSHDLEQRAIEACVQLGLPSENLKQEYIDQFSQQAGLEFAPVSAVIGGTVAQDVINILGKKQSPLNNFIVLDGISLDMHIFEL</sequence>
<gene>
    <name evidence="2" type="ORF">LAQU0_S07e00166g</name>
</gene>
<dbReference type="InterPro" id="IPR045886">
    <property type="entry name" value="ThiF/MoeB/HesA"/>
</dbReference>
<organism evidence="2 3">
    <name type="scientific">Lachancea quebecensis</name>
    <dbReference type="NCBI Taxonomy" id="1654605"/>
    <lineage>
        <taxon>Eukaryota</taxon>
        <taxon>Fungi</taxon>
        <taxon>Dikarya</taxon>
        <taxon>Ascomycota</taxon>
        <taxon>Saccharomycotina</taxon>
        <taxon>Saccharomycetes</taxon>
        <taxon>Saccharomycetales</taxon>
        <taxon>Saccharomycetaceae</taxon>
        <taxon>Lachancea</taxon>
    </lineage>
</organism>
<dbReference type="PANTHER" id="PTHR10953">
    <property type="entry name" value="UBIQUITIN-ACTIVATING ENZYME E1"/>
    <property type="match status" value="1"/>
</dbReference>
<dbReference type="SUPFAM" id="SSF69572">
    <property type="entry name" value="Activating enzymes of the ubiquitin-like proteins"/>
    <property type="match status" value="1"/>
</dbReference>
<evidence type="ECO:0000259" key="1">
    <source>
        <dbReference type="Pfam" id="PF00899"/>
    </source>
</evidence>
<dbReference type="Pfam" id="PF00899">
    <property type="entry name" value="ThiF"/>
    <property type="match status" value="1"/>
</dbReference>
<dbReference type="Gene3D" id="3.40.50.720">
    <property type="entry name" value="NAD(P)-binding Rossmann-like Domain"/>
    <property type="match status" value="1"/>
</dbReference>
<dbReference type="GO" id="GO:0019948">
    <property type="term" value="F:SUMO activating enzyme activity"/>
    <property type="evidence" value="ECO:0007669"/>
    <property type="project" value="TreeGrafter"/>
</dbReference>
<dbReference type="GO" id="GO:0031510">
    <property type="term" value="C:SUMO activating enzyme complex"/>
    <property type="evidence" value="ECO:0007669"/>
    <property type="project" value="TreeGrafter"/>
</dbReference>
<accession>A0A0P1KSR4</accession>
<dbReference type="OrthoDB" id="1708823at2759"/>
<dbReference type="InterPro" id="IPR035985">
    <property type="entry name" value="Ubiquitin-activating_enz"/>
</dbReference>
<reference evidence="3" key="1">
    <citation type="submission" date="2015-10" db="EMBL/GenBank/DDBJ databases">
        <authorList>
            <person name="Devillers H."/>
        </authorList>
    </citation>
    <scope>NUCLEOTIDE SEQUENCE [LARGE SCALE GENOMIC DNA]</scope>
</reference>
<proteinExistence type="predicted"/>
<evidence type="ECO:0000313" key="2">
    <source>
        <dbReference type="EMBL" id="CUS22791.1"/>
    </source>
</evidence>
<dbReference type="GO" id="GO:0016925">
    <property type="term" value="P:protein sumoylation"/>
    <property type="evidence" value="ECO:0007669"/>
    <property type="project" value="TreeGrafter"/>
</dbReference>
<protein>
    <submittedName>
        <fullName evidence="2">LAQU0S07e00166g1_1</fullName>
    </submittedName>
</protein>
<evidence type="ECO:0000313" key="3">
    <source>
        <dbReference type="Proteomes" id="UP000236544"/>
    </source>
</evidence>